<gene>
    <name evidence="2" type="ORF">ACI2JU_17505</name>
</gene>
<sequence>MSEFKVIVDVLSSVASFIAITTVLFSWYRSAQKPLSIQRVVVHNKKESKRFILVVKNHKNYPVTIKGINGFLKSKAQVEKFNGYEPEYREILSLHDCIFISNEVFEIAANGHTDIKVEDSSHMRTGEEFVFSTNTSHGHHELKCKNITNVEMTGGAKAYGVEFTKEYDSKFKAKLKYLSLKIGHSIRKITSKGI</sequence>
<name>A0ABW8L0U4_9GAMM</name>
<organism evidence="2 3">
    <name type="scientific">Pseudoalteromonas rhizosphaerae</name>
    <dbReference type="NCBI Taxonomy" id="2518973"/>
    <lineage>
        <taxon>Bacteria</taxon>
        <taxon>Pseudomonadati</taxon>
        <taxon>Pseudomonadota</taxon>
        <taxon>Gammaproteobacteria</taxon>
        <taxon>Alteromonadales</taxon>
        <taxon>Pseudoalteromonadaceae</taxon>
        <taxon>Pseudoalteromonas</taxon>
    </lineage>
</organism>
<dbReference type="RefSeq" id="WP_404676049.1">
    <property type="nucleotide sequence ID" value="NZ_JBJDOT010000027.1"/>
</dbReference>
<dbReference type="EMBL" id="JBJDOT010000027">
    <property type="protein sequence ID" value="MFK3865652.1"/>
    <property type="molecule type" value="Genomic_DNA"/>
</dbReference>
<dbReference type="Proteomes" id="UP001620262">
    <property type="component" value="Unassembled WGS sequence"/>
</dbReference>
<evidence type="ECO:0000256" key="1">
    <source>
        <dbReference type="SAM" id="Phobius"/>
    </source>
</evidence>
<keyword evidence="1" id="KW-0812">Transmembrane</keyword>
<accession>A0ABW8L0U4</accession>
<protein>
    <recommendedName>
        <fullName evidence="4">Phage protein</fullName>
    </recommendedName>
</protein>
<feature type="transmembrane region" description="Helical" evidence="1">
    <location>
        <begin position="6"/>
        <end position="28"/>
    </location>
</feature>
<evidence type="ECO:0008006" key="4">
    <source>
        <dbReference type="Google" id="ProtNLM"/>
    </source>
</evidence>
<keyword evidence="3" id="KW-1185">Reference proteome</keyword>
<keyword evidence="1" id="KW-0472">Membrane</keyword>
<reference evidence="2 3" key="1">
    <citation type="submission" date="2024-11" db="EMBL/GenBank/DDBJ databases">
        <title>The Natural Products Discovery Center: Release of the First 8490 Sequenced Strains for Exploring Actinobacteria Biosynthetic Diversity.</title>
        <authorList>
            <person name="Kalkreuter E."/>
            <person name="Kautsar S.A."/>
            <person name="Yang D."/>
            <person name="Bader C.D."/>
            <person name="Teijaro C.N."/>
            <person name="Fluegel L."/>
            <person name="Davis C.M."/>
            <person name="Simpson J.R."/>
            <person name="Lauterbach L."/>
            <person name="Steele A.D."/>
            <person name="Gui C."/>
            <person name="Meng S."/>
            <person name="Li G."/>
            <person name="Viehrig K."/>
            <person name="Ye F."/>
            <person name="Su P."/>
            <person name="Kiefer A.F."/>
            <person name="Nichols A."/>
            <person name="Cepeda A.J."/>
            <person name="Yan W."/>
            <person name="Fan B."/>
            <person name="Jiang Y."/>
            <person name="Adhikari A."/>
            <person name="Zheng C.-J."/>
            <person name="Schuster L."/>
            <person name="Cowan T.M."/>
            <person name="Smanski M.J."/>
            <person name="Chevrette M.G."/>
            <person name="De Carvalho L.P.S."/>
            <person name="Shen B."/>
        </authorList>
    </citation>
    <scope>NUCLEOTIDE SEQUENCE [LARGE SCALE GENOMIC DNA]</scope>
    <source>
        <strain evidence="2 3">NPDC078403</strain>
    </source>
</reference>
<evidence type="ECO:0000313" key="2">
    <source>
        <dbReference type="EMBL" id="MFK3865652.1"/>
    </source>
</evidence>
<keyword evidence="1" id="KW-1133">Transmembrane helix</keyword>
<evidence type="ECO:0000313" key="3">
    <source>
        <dbReference type="Proteomes" id="UP001620262"/>
    </source>
</evidence>
<proteinExistence type="predicted"/>
<comment type="caution">
    <text evidence="2">The sequence shown here is derived from an EMBL/GenBank/DDBJ whole genome shotgun (WGS) entry which is preliminary data.</text>
</comment>